<dbReference type="NCBIfam" id="TIGR00004">
    <property type="entry name" value="Rid family detoxifying hydrolase"/>
    <property type="match status" value="1"/>
</dbReference>
<comment type="similarity">
    <text evidence="1">Belongs to the RutC family.</text>
</comment>
<evidence type="ECO:0000256" key="1">
    <source>
        <dbReference type="ARBA" id="ARBA00010552"/>
    </source>
</evidence>
<dbReference type="InterPro" id="IPR035959">
    <property type="entry name" value="RutC-like_sf"/>
</dbReference>
<dbReference type="AlphaFoldDB" id="X0S3F5"/>
<gene>
    <name evidence="2" type="ORF">S01H1_00844</name>
</gene>
<dbReference type="CDD" id="cd00448">
    <property type="entry name" value="YjgF_YER057c_UK114_family"/>
    <property type="match status" value="1"/>
</dbReference>
<dbReference type="InterPro" id="IPR019897">
    <property type="entry name" value="RidA_CS"/>
</dbReference>
<dbReference type="InterPro" id="IPR006175">
    <property type="entry name" value="YjgF/YER057c/UK114"/>
</dbReference>
<dbReference type="InterPro" id="IPR006056">
    <property type="entry name" value="RidA"/>
</dbReference>
<dbReference type="PROSITE" id="PS01094">
    <property type="entry name" value="UPF0076"/>
    <property type="match status" value="1"/>
</dbReference>
<comment type="caution">
    <text evidence="2">The sequence shown here is derived from an EMBL/GenBank/DDBJ whole genome shotgun (WGS) entry which is preliminary data.</text>
</comment>
<dbReference type="Gene3D" id="3.30.1330.40">
    <property type="entry name" value="RutC-like"/>
    <property type="match status" value="1"/>
</dbReference>
<reference evidence="2" key="1">
    <citation type="journal article" date="2014" name="Front. Microbiol.">
        <title>High frequency of phylogenetically diverse reductive dehalogenase-homologous genes in deep subseafloor sedimentary metagenomes.</title>
        <authorList>
            <person name="Kawai M."/>
            <person name="Futagami T."/>
            <person name="Toyoda A."/>
            <person name="Takaki Y."/>
            <person name="Nishi S."/>
            <person name="Hori S."/>
            <person name="Arai W."/>
            <person name="Tsubouchi T."/>
            <person name="Morono Y."/>
            <person name="Uchiyama I."/>
            <person name="Ito T."/>
            <person name="Fujiyama A."/>
            <person name="Inagaki F."/>
            <person name="Takami H."/>
        </authorList>
    </citation>
    <scope>NUCLEOTIDE SEQUENCE</scope>
    <source>
        <strain evidence="2">Expedition CK06-06</strain>
    </source>
</reference>
<dbReference type="GO" id="GO:0019239">
    <property type="term" value="F:deaminase activity"/>
    <property type="evidence" value="ECO:0007669"/>
    <property type="project" value="TreeGrafter"/>
</dbReference>
<dbReference type="SUPFAM" id="SSF55298">
    <property type="entry name" value="YjgF-like"/>
    <property type="match status" value="1"/>
</dbReference>
<dbReference type="GO" id="GO:0005829">
    <property type="term" value="C:cytosol"/>
    <property type="evidence" value="ECO:0007669"/>
    <property type="project" value="TreeGrafter"/>
</dbReference>
<proteinExistence type="inferred from homology"/>
<accession>X0S3F5</accession>
<name>X0S3F5_9ZZZZ</name>
<dbReference type="PANTHER" id="PTHR11803">
    <property type="entry name" value="2-IMINOBUTANOATE/2-IMINOPROPANOATE DEAMINASE RIDA"/>
    <property type="match status" value="1"/>
</dbReference>
<dbReference type="PANTHER" id="PTHR11803:SF58">
    <property type="entry name" value="PROTEIN HMF1-RELATED"/>
    <property type="match status" value="1"/>
</dbReference>
<organism evidence="2">
    <name type="scientific">marine sediment metagenome</name>
    <dbReference type="NCBI Taxonomy" id="412755"/>
    <lineage>
        <taxon>unclassified sequences</taxon>
        <taxon>metagenomes</taxon>
        <taxon>ecological metagenomes</taxon>
    </lineage>
</organism>
<sequence length="128" mass="13993">MKKEIIVTKNAPSAFGPFCQAMKAKGFIFTSGILPLDPSTGKKVEGGIEKETRQTLDNIKAILEAAGSSLNDVVKVTVYLSDMNDFKVVNEIYDQYFSEPYPARAAIEVSRLAKDAKVEIQATGICEE</sequence>
<dbReference type="EMBL" id="BARS01000323">
    <property type="protein sequence ID" value="GAF75593.1"/>
    <property type="molecule type" value="Genomic_DNA"/>
</dbReference>
<dbReference type="FunFam" id="3.30.1330.40:FF:000001">
    <property type="entry name" value="L-PSP family endoribonuclease"/>
    <property type="match status" value="1"/>
</dbReference>
<protein>
    <submittedName>
        <fullName evidence="2">Uncharacterized protein</fullName>
    </submittedName>
</protein>
<dbReference type="Pfam" id="PF01042">
    <property type="entry name" value="Ribonuc_L-PSP"/>
    <property type="match status" value="1"/>
</dbReference>
<evidence type="ECO:0000313" key="2">
    <source>
        <dbReference type="EMBL" id="GAF75593.1"/>
    </source>
</evidence>